<evidence type="ECO:0000313" key="4">
    <source>
        <dbReference type="Proteomes" id="UP000033070"/>
    </source>
</evidence>
<dbReference type="PANTHER" id="PTHR33525:SF3">
    <property type="entry name" value="RIBONUCLEASE Y"/>
    <property type="match status" value="1"/>
</dbReference>
<gene>
    <name evidence="3" type="ORF">OYT1_ch2390</name>
</gene>
<name>A0A2Z6GFJ7_9PROT</name>
<protein>
    <submittedName>
        <fullName evidence="3">Signal transduction protein</fullName>
    </submittedName>
</protein>
<feature type="region of interest" description="Disordered" evidence="1">
    <location>
        <begin position="275"/>
        <end position="300"/>
    </location>
</feature>
<keyword evidence="4" id="KW-1185">Reference proteome</keyword>
<organism evidence="3 4">
    <name type="scientific">Ferriphaselus amnicola</name>
    <dbReference type="NCBI Taxonomy" id="1188319"/>
    <lineage>
        <taxon>Bacteria</taxon>
        <taxon>Pseudomonadati</taxon>
        <taxon>Pseudomonadota</taxon>
        <taxon>Betaproteobacteria</taxon>
        <taxon>Nitrosomonadales</taxon>
        <taxon>Gallionellaceae</taxon>
        <taxon>Ferriphaselus</taxon>
    </lineage>
</organism>
<dbReference type="InterPro" id="IPR013976">
    <property type="entry name" value="HDOD"/>
</dbReference>
<proteinExistence type="predicted"/>
<feature type="domain" description="HDOD" evidence="2">
    <location>
        <begin position="24"/>
        <end position="210"/>
    </location>
</feature>
<evidence type="ECO:0000259" key="2">
    <source>
        <dbReference type="PROSITE" id="PS51833"/>
    </source>
</evidence>
<dbReference type="PROSITE" id="PS51833">
    <property type="entry name" value="HDOD"/>
    <property type="match status" value="1"/>
</dbReference>
<dbReference type="KEGG" id="fam:OYT1_ch2390"/>
<evidence type="ECO:0000313" key="3">
    <source>
        <dbReference type="EMBL" id="BBE51905.1"/>
    </source>
</evidence>
<dbReference type="Gene3D" id="1.10.3210.10">
    <property type="entry name" value="Hypothetical protein af1432"/>
    <property type="match status" value="1"/>
</dbReference>
<accession>A0A2Z6GFJ7</accession>
<dbReference type="STRING" id="1188319.OYT1_01474"/>
<dbReference type="SUPFAM" id="SSF109604">
    <property type="entry name" value="HD-domain/PDEase-like"/>
    <property type="match status" value="1"/>
</dbReference>
<dbReference type="EMBL" id="AP018738">
    <property type="protein sequence ID" value="BBE51905.1"/>
    <property type="molecule type" value="Genomic_DNA"/>
</dbReference>
<feature type="compositionally biased region" description="Polar residues" evidence="1">
    <location>
        <begin position="276"/>
        <end position="285"/>
    </location>
</feature>
<reference evidence="3 4" key="1">
    <citation type="submission" date="2018-06" db="EMBL/GenBank/DDBJ databases">
        <title>OYT1 Genome Sequencing.</title>
        <authorList>
            <person name="Kato S."/>
            <person name="Itoh T."/>
            <person name="Ohkuma M."/>
        </authorList>
    </citation>
    <scope>NUCLEOTIDE SEQUENCE [LARGE SCALE GENOMIC DNA]</scope>
    <source>
        <strain evidence="3 4">OYT1</strain>
    </source>
</reference>
<evidence type="ECO:0000256" key="1">
    <source>
        <dbReference type="SAM" id="MobiDB-lite"/>
    </source>
</evidence>
<dbReference type="AlphaFoldDB" id="A0A2Z6GFJ7"/>
<dbReference type="RefSeq" id="WP_062626654.1">
    <property type="nucleotide sequence ID" value="NZ_AP018738.1"/>
</dbReference>
<sequence length="317" mass="35113">MNGNNLQSVYGEVLAAIERNELTFPVFPEVAHRVRSLINDPDVSAQEIVSAISGDVAISAHLIKVANSAAFSNLPKVENLRQAISRLGYMQIHNLVLHVTLGQLISPRDPIISRYLSNYWSNNREVAAHCFVLAKTHSKLDPDRAMLAGLLHNIGAVPLCLYLDTPEFKLDAEELYELIEKLHVQTGVQMLRTWNFPDSMIEIIAGNETIDEHAPCYADLIKVAILLTHPAGKEIDCSEVKPAKRLDLDSEVCLNFEVRFATQLAHARSLLGIEPKQQTQETSTAMPPPKRIARPAPQVSTPKPGLLAAIFRLFGIH</sequence>
<dbReference type="Pfam" id="PF08668">
    <property type="entry name" value="HDOD"/>
    <property type="match status" value="1"/>
</dbReference>
<dbReference type="InterPro" id="IPR052340">
    <property type="entry name" value="RNase_Y/CdgJ"/>
</dbReference>
<dbReference type="PANTHER" id="PTHR33525">
    <property type="match status" value="1"/>
</dbReference>
<dbReference type="Proteomes" id="UP000033070">
    <property type="component" value="Chromosome"/>
</dbReference>